<reference evidence="1" key="1">
    <citation type="submission" date="2020-11" db="EMBL/GenBank/DDBJ databases">
        <authorList>
            <consortium name="DOE Joint Genome Institute"/>
            <person name="Ahrendt S."/>
            <person name="Riley R."/>
            <person name="Andreopoulos W."/>
            <person name="Labutti K."/>
            <person name="Pangilinan J."/>
            <person name="Ruiz-Duenas F.J."/>
            <person name="Barrasa J.M."/>
            <person name="Sanchez-Garcia M."/>
            <person name="Camarero S."/>
            <person name="Miyauchi S."/>
            <person name="Serrano A."/>
            <person name="Linde D."/>
            <person name="Babiker R."/>
            <person name="Drula E."/>
            <person name="Ayuso-Fernandez I."/>
            <person name="Pacheco R."/>
            <person name="Padilla G."/>
            <person name="Ferreira P."/>
            <person name="Barriuso J."/>
            <person name="Kellner H."/>
            <person name="Castanera R."/>
            <person name="Alfaro M."/>
            <person name="Ramirez L."/>
            <person name="Pisabarro A.G."/>
            <person name="Kuo A."/>
            <person name="Tritt A."/>
            <person name="Lipzen A."/>
            <person name="He G."/>
            <person name="Yan M."/>
            <person name="Ng V."/>
            <person name="Cullen D."/>
            <person name="Martin F."/>
            <person name="Rosso M.-N."/>
            <person name="Henrissat B."/>
            <person name="Hibbett D."/>
            <person name="Martinez A.T."/>
            <person name="Grigoriev I.V."/>
        </authorList>
    </citation>
    <scope>NUCLEOTIDE SEQUENCE</scope>
    <source>
        <strain evidence="1">CBS 506.95</strain>
    </source>
</reference>
<dbReference type="Proteomes" id="UP000807306">
    <property type="component" value="Unassembled WGS sequence"/>
</dbReference>
<sequence>MTPSSRSLQALKTACADYRHHDRTCLSKALLTRIFKRSRFDKAPNGQHSLSTPQLFARPFFSSQTVEPLSSPFISTPYISDEAIDPQRLGQRETRRQNVLPFLVDSLGMSPQRPFPGTRSNSTTTKLTLKSTTTNDAHPSKLGFVLDCTYRITALLVEKGEGTAWVQDTSIYLLPDTEISLRAIVAATIPNIPFAGYGLQLHPSNCFRRDDPKSIVADQSLQLYASHSSPPKLKLGFAKTSLLHSIATLRHSEGRLFSSTPPNSLVEPPQLARSRGLTFNIRQGINYPPFALPPRFSSELMAAESTGTIEGLWFLEGPKQCLSAS</sequence>
<keyword evidence="2" id="KW-1185">Reference proteome</keyword>
<organism evidence="1 2">
    <name type="scientific">Crepidotus variabilis</name>
    <dbReference type="NCBI Taxonomy" id="179855"/>
    <lineage>
        <taxon>Eukaryota</taxon>
        <taxon>Fungi</taxon>
        <taxon>Dikarya</taxon>
        <taxon>Basidiomycota</taxon>
        <taxon>Agaricomycotina</taxon>
        <taxon>Agaricomycetes</taxon>
        <taxon>Agaricomycetidae</taxon>
        <taxon>Agaricales</taxon>
        <taxon>Agaricineae</taxon>
        <taxon>Crepidotaceae</taxon>
        <taxon>Crepidotus</taxon>
    </lineage>
</organism>
<name>A0A9P6E3D4_9AGAR</name>
<evidence type="ECO:0000313" key="2">
    <source>
        <dbReference type="Proteomes" id="UP000807306"/>
    </source>
</evidence>
<gene>
    <name evidence="1" type="ORF">CPB83DRAFT_900314</name>
</gene>
<evidence type="ECO:0000313" key="1">
    <source>
        <dbReference type="EMBL" id="KAF9521766.1"/>
    </source>
</evidence>
<dbReference type="EMBL" id="MU157991">
    <property type="protein sequence ID" value="KAF9521766.1"/>
    <property type="molecule type" value="Genomic_DNA"/>
</dbReference>
<protein>
    <submittedName>
        <fullName evidence="1">Uncharacterized protein</fullName>
    </submittedName>
</protein>
<accession>A0A9P6E3D4</accession>
<proteinExistence type="predicted"/>
<comment type="caution">
    <text evidence="1">The sequence shown here is derived from an EMBL/GenBank/DDBJ whole genome shotgun (WGS) entry which is preliminary data.</text>
</comment>
<dbReference type="AlphaFoldDB" id="A0A9P6E3D4"/>